<dbReference type="VEuPathDB" id="FungiDB:AJ78_01971"/>
<evidence type="ECO:0000313" key="1">
    <source>
        <dbReference type="EMBL" id="OJD17940.1"/>
    </source>
</evidence>
<evidence type="ECO:0000313" key="2">
    <source>
        <dbReference type="Proteomes" id="UP000182235"/>
    </source>
</evidence>
<dbReference type="InterPro" id="IPR011012">
    <property type="entry name" value="Longin-like_dom_sf"/>
</dbReference>
<dbReference type="PANTHER" id="PTHR12403">
    <property type="entry name" value="TRAFFICKING PROTEIN PARTICLE COMPLEX SUBUNIT 2"/>
    <property type="match status" value="1"/>
</dbReference>
<dbReference type="GO" id="GO:0006888">
    <property type="term" value="P:endoplasmic reticulum to Golgi vesicle-mediated transport"/>
    <property type="evidence" value="ECO:0007669"/>
    <property type="project" value="InterPro"/>
</dbReference>
<dbReference type="InterPro" id="IPR006722">
    <property type="entry name" value="Sedlin"/>
</dbReference>
<dbReference type="Proteomes" id="UP000182235">
    <property type="component" value="Unassembled WGS sequence"/>
</dbReference>
<dbReference type="AlphaFoldDB" id="A0A1J9QPZ1"/>
<gene>
    <name evidence="1" type="ORF">AJ78_01971</name>
</gene>
<dbReference type="GO" id="GO:0005737">
    <property type="term" value="C:cytoplasm"/>
    <property type="evidence" value="ECO:0007669"/>
    <property type="project" value="GOC"/>
</dbReference>
<keyword evidence="2" id="KW-1185">Reference proteome</keyword>
<name>A0A1J9QPZ1_9EURO</name>
<organism evidence="1 2">
    <name type="scientific">Emergomyces pasteurianus Ep9510</name>
    <dbReference type="NCBI Taxonomy" id="1447872"/>
    <lineage>
        <taxon>Eukaryota</taxon>
        <taxon>Fungi</taxon>
        <taxon>Dikarya</taxon>
        <taxon>Ascomycota</taxon>
        <taxon>Pezizomycotina</taxon>
        <taxon>Eurotiomycetes</taxon>
        <taxon>Eurotiomycetidae</taxon>
        <taxon>Onygenales</taxon>
        <taxon>Ajellomycetaceae</taxon>
        <taxon>Emergomyces</taxon>
    </lineage>
</organism>
<evidence type="ECO:0008006" key="3">
    <source>
        <dbReference type="Google" id="ProtNLM"/>
    </source>
</evidence>
<dbReference type="EMBL" id="LGRN01000050">
    <property type="protein sequence ID" value="OJD17940.1"/>
    <property type="molecule type" value="Genomic_DNA"/>
</dbReference>
<dbReference type="Gene3D" id="3.30.450.70">
    <property type="match status" value="1"/>
</dbReference>
<protein>
    <recommendedName>
        <fullName evidence="3">HNH nuclease domain-containing protein</fullName>
    </recommendedName>
</protein>
<dbReference type="SUPFAM" id="SSF64356">
    <property type="entry name" value="SNARE-like"/>
    <property type="match status" value="1"/>
</dbReference>
<dbReference type="STRING" id="1447872.A0A1J9QPZ1"/>
<reference evidence="1 2" key="1">
    <citation type="submission" date="2015-07" db="EMBL/GenBank/DDBJ databases">
        <title>Emmonsia species relationships and genome sequence.</title>
        <authorList>
            <consortium name="The Broad Institute Genomics Platform"/>
            <person name="Cuomo C.A."/>
            <person name="Munoz J.F."/>
            <person name="Imamovic A."/>
            <person name="Priest M.E."/>
            <person name="Young S."/>
            <person name="Clay O.K."/>
            <person name="McEwen J.G."/>
        </authorList>
    </citation>
    <scope>NUCLEOTIDE SEQUENCE [LARGE SCALE GENOMIC DNA]</scope>
    <source>
        <strain evidence="1 2">UAMH 9510</strain>
    </source>
</reference>
<proteinExistence type="predicted"/>
<accession>A0A1J9QPZ1</accession>
<sequence length="529" mass="59571">MAALSIACIGIIGKLDNPLHVSIFPPHEDSRLELSLILNSCLDLFELRRKQTAVDQDLGLLHSFDERFAAYGWLTNTDVKFVIIVDMDGKITSDVGKKKIAPLVSLRDSDLKPASEQSLPILSNIMLTMLKQAFRALQTTYIKLLQNPFYQAENTTPVEQTTMFITNQFKMTNNKFIREIERINQIKQRINVKVAARTAKSRPLFLSAPNQTVEDSTEPDFMSDDISAFTELIANHCGMVTPRDIIVQAFDVLDKDVLDSIWFHVCCNTSQGLSRLKPLVKHLCADYSALSCKSTLQPGMKLPNGDNFHNLPQEGKQNLIPFIATCEADVLFNLSEHLKIGNSYLFFFLLTFSVSPDATPSPLPDVENFANIVSFHMTPLSDRNFQSKLKQQCLNRDGYRCLVTGAYDDEHAAENVRDDLLKNTGDTELAHIIPFALGKFRNSVEDEEQTYFIGLYRCPTILLRLIPEPDENNERVVRFTKNADYELPSRVLLSVHAAVARILHATGMARTIDQIERSSAVLLKMEAPT</sequence>
<dbReference type="Pfam" id="PF04628">
    <property type="entry name" value="Sedlin_N"/>
    <property type="match status" value="1"/>
</dbReference>
<dbReference type="OrthoDB" id="18320at2759"/>
<comment type="caution">
    <text evidence="1">The sequence shown here is derived from an EMBL/GenBank/DDBJ whole genome shotgun (WGS) entry which is preliminary data.</text>
</comment>